<evidence type="ECO:0000313" key="11">
    <source>
        <dbReference type="Proteomes" id="UP000825002"/>
    </source>
</evidence>
<feature type="compositionally biased region" description="Polar residues" evidence="8">
    <location>
        <begin position="320"/>
        <end position="329"/>
    </location>
</feature>
<dbReference type="GO" id="GO:0003677">
    <property type="term" value="F:DNA binding"/>
    <property type="evidence" value="ECO:0007669"/>
    <property type="project" value="UniProtKB-KW"/>
</dbReference>
<evidence type="ECO:0000256" key="5">
    <source>
        <dbReference type="ARBA" id="ARBA00023242"/>
    </source>
</evidence>
<keyword evidence="3 6" id="KW-0238">DNA-binding</keyword>
<dbReference type="Pfam" id="PF00046">
    <property type="entry name" value="Homeodomain"/>
    <property type="match status" value="1"/>
</dbReference>
<feature type="domain" description="Homeobox" evidence="9">
    <location>
        <begin position="252"/>
        <end position="312"/>
    </location>
</feature>
<dbReference type="CDD" id="cd00086">
    <property type="entry name" value="homeodomain"/>
    <property type="match status" value="1"/>
</dbReference>
<protein>
    <submittedName>
        <fullName evidence="10">Homeobox protein goosecoid</fullName>
    </submittedName>
</protein>
<evidence type="ECO:0000256" key="1">
    <source>
        <dbReference type="ARBA" id="ARBA00004123"/>
    </source>
</evidence>
<evidence type="ECO:0000259" key="9">
    <source>
        <dbReference type="PROSITE" id="PS50071"/>
    </source>
</evidence>
<keyword evidence="11" id="KW-1185">Reference proteome</keyword>
<dbReference type="InterPro" id="IPR017970">
    <property type="entry name" value="Homeobox_CS"/>
</dbReference>
<comment type="similarity">
    <text evidence="2">Belongs to the paired homeobox family. Bicoid subfamily.</text>
</comment>
<gene>
    <name evidence="10" type="primary">Gsc</name>
    <name evidence="10" type="ORF">GZH46_02234</name>
</gene>
<evidence type="ECO:0000256" key="8">
    <source>
        <dbReference type="SAM" id="MobiDB-lite"/>
    </source>
</evidence>
<dbReference type="SUPFAM" id="SSF46689">
    <property type="entry name" value="Homeodomain-like"/>
    <property type="match status" value="1"/>
</dbReference>
<proteinExistence type="inferred from homology"/>
<feature type="DNA-binding region" description="Homeobox" evidence="6">
    <location>
        <begin position="254"/>
        <end position="313"/>
    </location>
</feature>
<dbReference type="SMART" id="SM00389">
    <property type="entry name" value="HOX"/>
    <property type="match status" value="1"/>
</dbReference>
<dbReference type="Gene3D" id="1.10.10.60">
    <property type="entry name" value="Homeodomain-like"/>
    <property type="match status" value="1"/>
</dbReference>
<dbReference type="PROSITE" id="PS00027">
    <property type="entry name" value="HOMEOBOX_1"/>
    <property type="match status" value="1"/>
</dbReference>
<dbReference type="PANTHER" id="PTHR46643:SF1">
    <property type="entry name" value="HOMEOBOX PROTEIN GOOSECOID-2"/>
    <property type="match status" value="1"/>
</dbReference>
<evidence type="ECO:0000256" key="6">
    <source>
        <dbReference type="PROSITE-ProRule" id="PRU00108"/>
    </source>
</evidence>
<organism evidence="10 11">
    <name type="scientific">Fragariocoptes setiger</name>
    <dbReference type="NCBI Taxonomy" id="1670756"/>
    <lineage>
        <taxon>Eukaryota</taxon>
        <taxon>Metazoa</taxon>
        <taxon>Ecdysozoa</taxon>
        <taxon>Arthropoda</taxon>
        <taxon>Chelicerata</taxon>
        <taxon>Arachnida</taxon>
        <taxon>Acari</taxon>
        <taxon>Acariformes</taxon>
        <taxon>Trombidiformes</taxon>
        <taxon>Prostigmata</taxon>
        <taxon>Eupodina</taxon>
        <taxon>Eriophyoidea</taxon>
        <taxon>Phytoptidae</taxon>
        <taxon>Fragariocoptes</taxon>
    </lineage>
</organism>
<evidence type="ECO:0000313" key="10">
    <source>
        <dbReference type="EMBL" id="KAG9509256.1"/>
    </source>
</evidence>
<name>A0ABQ7S797_9ACAR</name>
<dbReference type="PROSITE" id="PS50071">
    <property type="entry name" value="HOMEOBOX_2"/>
    <property type="match status" value="1"/>
</dbReference>
<evidence type="ECO:0000256" key="3">
    <source>
        <dbReference type="ARBA" id="ARBA00023125"/>
    </source>
</evidence>
<dbReference type="EMBL" id="JAIFTH010000577">
    <property type="protein sequence ID" value="KAG9509256.1"/>
    <property type="molecule type" value="Genomic_DNA"/>
</dbReference>
<feature type="non-terminal residue" evidence="10">
    <location>
        <position position="1"/>
    </location>
</feature>
<evidence type="ECO:0000256" key="2">
    <source>
        <dbReference type="ARBA" id="ARBA00006503"/>
    </source>
</evidence>
<comment type="caution">
    <text evidence="10">The sequence shown here is derived from an EMBL/GenBank/DDBJ whole genome shotgun (WGS) entry which is preliminary data.</text>
</comment>
<sequence>MSYRIDTLNVSPRQESVFRKEQGKERFKKNRLISFSLDQHQLDTSNLSSSNVNARNTEMTKQQHQQVITQHQQQEQHEAERARFLIEQANAYRHHHHHQQQQQQPQQHQHHQQHFLEAAAAAMANQLQASYIYHGHQQQQRAPSLSTVPSPYWPLPYSWSPSSMPSSVRSTMDIIHAQRLAANTSSLTSSPQSHHQQLHSTAAASAAATTTIVNNTSPVGNNESIIMSHHNRHALVMSDPVSFLLNASQHFKRKRRHRTIFNEDQLAQLEAIFHHTQYPDVMLREQLALQVGLKEARIEVWFKNRRAKWRKQQRDHHDTSQQSEGQQLL</sequence>
<feature type="region of interest" description="Disordered" evidence="8">
    <location>
        <begin position="183"/>
        <end position="202"/>
    </location>
</feature>
<keyword evidence="5 6" id="KW-0539">Nucleus</keyword>
<keyword evidence="4 6" id="KW-0371">Homeobox</keyword>
<feature type="compositionally biased region" description="Low complexity" evidence="8">
    <location>
        <begin position="184"/>
        <end position="202"/>
    </location>
</feature>
<dbReference type="InterPro" id="IPR051440">
    <property type="entry name" value="Goosecoid-like_HB"/>
</dbReference>
<dbReference type="Proteomes" id="UP000825002">
    <property type="component" value="Unassembled WGS sequence"/>
</dbReference>
<dbReference type="PANTHER" id="PTHR46643">
    <property type="entry name" value="HOMEOBOX PROTEIN GOOSECOID-RELATED"/>
    <property type="match status" value="1"/>
</dbReference>
<feature type="region of interest" description="Disordered" evidence="8">
    <location>
        <begin position="309"/>
        <end position="329"/>
    </location>
</feature>
<evidence type="ECO:0000256" key="4">
    <source>
        <dbReference type="ARBA" id="ARBA00023155"/>
    </source>
</evidence>
<feature type="region of interest" description="Disordered" evidence="8">
    <location>
        <begin position="92"/>
        <end position="114"/>
    </location>
</feature>
<comment type="subcellular location">
    <subcellularLocation>
        <location evidence="1 6 7">Nucleus</location>
    </subcellularLocation>
</comment>
<reference evidence="10 11" key="1">
    <citation type="submission" date="2020-10" db="EMBL/GenBank/DDBJ databases">
        <authorList>
            <person name="Klimov P.B."/>
            <person name="Dyachkov S.M."/>
            <person name="Chetverikov P.E."/>
        </authorList>
    </citation>
    <scope>NUCLEOTIDE SEQUENCE [LARGE SCALE GENOMIC DNA]</scope>
    <source>
        <strain evidence="10">BMOC 18-1129-001#AD2665</strain>
        <tissue evidence="10">Entire mites</tissue>
    </source>
</reference>
<dbReference type="InterPro" id="IPR009057">
    <property type="entry name" value="Homeodomain-like_sf"/>
</dbReference>
<evidence type="ECO:0000256" key="7">
    <source>
        <dbReference type="RuleBase" id="RU000682"/>
    </source>
</evidence>
<dbReference type="InterPro" id="IPR001356">
    <property type="entry name" value="HD"/>
</dbReference>
<accession>A0ABQ7S797</accession>